<dbReference type="PANTHER" id="PTHR22594:SF34">
    <property type="entry name" value="ASPARAGINE--TRNA LIGASE, MITOCHONDRIAL-RELATED"/>
    <property type="match status" value="1"/>
</dbReference>
<dbReference type="InterPro" id="IPR045864">
    <property type="entry name" value="aa-tRNA-synth_II/BPL/LPL"/>
</dbReference>
<dbReference type="SUPFAM" id="SSF55681">
    <property type="entry name" value="Class II aaRS and biotin synthetases"/>
    <property type="match status" value="1"/>
</dbReference>
<sequence length="550" mass="61193">MRIWRRSFATSFARLNSRPATTVPGPPLLRCAQILDKNRTGPNSLEDQEIKLQGYINNVRKHKRFSFIEFADGSTVEALQAMVSAAQAAGLTKGTTLELTGMWKACPPGKSQTHELHATSVRIIGETDAETYPIQKKYQSADFLRQIPHLRMRTPFNSLLARLRSEVLYQLGNTFRNAPNGGFVQVQPPLITSSDCEGAGETFTVMPKVALGGSAPPAEGEHFFRAPKYLTVSSQLHLEAYAAELGNVWTLSPSFRAEKSDTPRHLSEFYMLEAEANYMHDLDSLTDLVEYLLRDLTRRLYDTPVAQELISYKGPVEESKEGSIRPDLLARWRALLDGPKWRRMTYTEAIEKLQAAVATDDASFEYPPTWAGGLQLEHEKYIVEVMNHGQPVFVTDYPKAIKPFYMAPSSDGDSSRRHGGETVACFDLLLPEVSEVAGGSLREHRLPEIIQNMRDHGLIKHVAANEDGKSDSPAADDLSSSPAPAPALYPHLLPGEDLGHLQWYADLRRWGTAPHGGFGMGFDRFLSYLAGVPSVRDVVAFPRYFGRADC</sequence>
<dbReference type="GeneID" id="37139159"/>
<dbReference type="InterPro" id="IPR012340">
    <property type="entry name" value="NA-bd_OB-fold"/>
</dbReference>
<keyword evidence="2" id="KW-0547">Nucleotide-binding</keyword>
<keyword evidence="8" id="KW-1185">Reference proteome</keyword>
<dbReference type="Gene3D" id="3.30.930.10">
    <property type="entry name" value="Bira Bifunctional Protein, Domain 2"/>
    <property type="match status" value="1"/>
</dbReference>
<evidence type="ECO:0000256" key="2">
    <source>
        <dbReference type="ARBA" id="ARBA00022741"/>
    </source>
</evidence>
<dbReference type="InterPro" id="IPR002312">
    <property type="entry name" value="Asp/Asn-tRNA-synth_IIb"/>
</dbReference>
<dbReference type="Pfam" id="PF00152">
    <property type="entry name" value="tRNA-synt_2"/>
    <property type="match status" value="2"/>
</dbReference>
<dbReference type="VEuPathDB" id="FungiDB:BO82DRAFT_358893"/>
<keyword evidence="3" id="KW-0067">ATP-binding</keyword>
<dbReference type="Proteomes" id="UP000248340">
    <property type="component" value="Unassembled WGS sequence"/>
</dbReference>
<accession>A0A319BST7</accession>
<dbReference type="Gene3D" id="2.40.50.140">
    <property type="entry name" value="Nucleic acid-binding proteins"/>
    <property type="match status" value="1"/>
</dbReference>
<reference evidence="7 8" key="1">
    <citation type="submission" date="2016-12" db="EMBL/GenBank/DDBJ databases">
        <title>The genomes of Aspergillus section Nigri reveals drivers in fungal speciation.</title>
        <authorList>
            <consortium name="DOE Joint Genome Institute"/>
            <person name="Vesth T.C."/>
            <person name="Nybo J."/>
            <person name="Theobald S."/>
            <person name="Brandl J."/>
            <person name="Frisvad J.C."/>
            <person name="Nielsen K.F."/>
            <person name="Lyhne E.K."/>
            <person name="Kogle M.E."/>
            <person name="Kuo A."/>
            <person name="Riley R."/>
            <person name="Clum A."/>
            <person name="Nolan M."/>
            <person name="Lipzen A."/>
            <person name="Salamov A."/>
            <person name="Henrissat B."/>
            <person name="Wiebenga A."/>
            <person name="De Vries R.P."/>
            <person name="Grigoriev I.V."/>
            <person name="Mortensen U.H."/>
            <person name="Andersen M.R."/>
            <person name="Baker S.E."/>
        </authorList>
    </citation>
    <scope>NUCLEOTIDE SEQUENCE [LARGE SCALE GENOMIC DNA]</scope>
    <source>
        <strain evidence="7 8">CBS 121591</strain>
    </source>
</reference>
<keyword evidence="4" id="KW-0648">Protein biosynthesis</keyword>
<dbReference type="GO" id="GO:0006421">
    <property type="term" value="P:asparaginyl-tRNA aminoacylation"/>
    <property type="evidence" value="ECO:0007669"/>
    <property type="project" value="TreeGrafter"/>
</dbReference>
<evidence type="ECO:0000259" key="6">
    <source>
        <dbReference type="PROSITE" id="PS50862"/>
    </source>
</evidence>
<dbReference type="OrthoDB" id="43906at2759"/>
<dbReference type="PRINTS" id="PR01042">
    <property type="entry name" value="TRNASYNTHASP"/>
</dbReference>
<dbReference type="GO" id="GO:0005524">
    <property type="term" value="F:ATP binding"/>
    <property type="evidence" value="ECO:0007669"/>
    <property type="project" value="UniProtKB-KW"/>
</dbReference>
<gene>
    <name evidence="7" type="ORF">BO82DRAFT_358893</name>
</gene>
<dbReference type="AlphaFoldDB" id="A0A319BST7"/>
<evidence type="ECO:0000313" key="8">
    <source>
        <dbReference type="Proteomes" id="UP000248340"/>
    </source>
</evidence>
<evidence type="ECO:0000256" key="5">
    <source>
        <dbReference type="ARBA" id="ARBA00023146"/>
    </source>
</evidence>
<dbReference type="GO" id="GO:0004816">
    <property type="term" value="F:asparagine-tRNA ligase activity"/>
    <property type="evidence" value="ECO:0007669"/>
    <property type="project" value="TreeGrafter"/>
</dbReference>
<proteinExistence type="predicted"/>
<dbReference type="PANTHER" id="PTHR22594">
    <property type="entry name" value="ASPARTYL/LYSYL-TRNA SYNTHETASE"/>
    <property type="match status" value="1"/>
</dbReference>
<evidence type="ECO:0000313" key="7">
    <source>
        <dbReference type="EMBL" id="PYH76656.1"/>
    </source>
</evidence>
<keyword evidence="5 7" id="KW-0030">Aminoacyl-tRNA synthetase</keyword>
<evidence type="ECO:0000256" key="1">
    <source>
        <dbReference type="ARBA" id="ARBA00022598"/>
    </source>
</evidence>
<feature type="domain" description="Aminoacyl-transfer RNA synthetases class-II family profile" evidence="6">
    <location>
        <begin position="162"/>
        <end position="542"/>
    </location>
</feature>
<dbReference type="STRING" id="1448315.A0A319BST7"/>
<evidence type="ECO:0000256" key="3">
    <source>
        <dbReference type="ARBA" id="ARBA00022840"/>
    </source>
</evidence>
<dbReference type="PROSITE" id="PS50862">
    <property type="entry name" value="AA_TRNA_LIGASE_II"/>
    <property type="match status" value="1"/>
</dbReference>
<dbReference type="RefSeq" id="XP_025486856.1">
    <property type="nucleotide sequence ID" value="XM_025636418.1"/>
</dbReference>
<evidence type="ECO:0000256" key="4">
    <source>
        <dbReference type="ARBA" id="ARBA00022917"/>
    </source>
</evidence>
<dbReference type="GO" id="GO:0005739">
    <property type="term" value="C:mitochondrion"/>
    <property type="evidence" value="ECO:0007669"/>
    <property type="project" value="TreeGrafter"/>
</dbReference>
<organism evidence="7 8">
    <name type="scientific">Aspergillus uvarum CBS 121591</name>
    <dbReference type="NCBI Taxonomy" id="1448315"/>
    <lineage>
        <taxon>Eukaryota</taxon>
        <taxon>Fungi</taxon>
        <taxon>Dikarya</taxon>
        <taxon>Ascomycota</taxon>
        <taxon>Pezizomycotina</taxon>
        <taxon>Eurotiomycetes</taxon>
        <taxon>Eurotiomycetidae</taxon>
        <taxon>Eurotiales</taxon>
        <taxon>Aspergillaceae</taxon>
        <taxon>Aspergillus</taxon>
        <taxon>Aspergillus subgen. Circumdati</taxon>
    </lineage>
</organism>
<dbReference type="InterPro" id="IPR004364">
    <property type="entry name" value="Aa-tRNA-synt_II"/>
</dbReference>
<keyword evidence="1" id="KW-0436">Ligase</keyword>
<dbReference type="EMBL" id="KZ821753">
    <property type="protein sequence ID" value="PYH76656.1"/>
    <property type="molecule type" value="Genomic_DNA"/>
</dbReference>
<name>A0A319BST7_9EURO</name>
<dbReference type="SUPFAM" id="SSF50249">
    <property type="entry name" value="Nucleic acid-binding proteins"/>
    <property type="match status" value="1"/>
</dbReference>
<dbReference type="InterPro" id="IPR006195">
    <property type="entry name" value="aa-tRNA-synth_II"/>
</dbReference>
<dbReference type="CDD" id="cd04318">
    <property type="entry name" value="EcAsnRS_like_N"/>
    <property type="match status" value="1"/>
</dbReference>
<protein>
    <submittedName>
        <fullName evidence="7">Asparaginyl-tRNA synthetase Slm5</fullName>
    </submittedName>
</protein>